<dbReference type="InterPro" id="IPR050595">
    <property type="entry name" value="Bact_response_regulator"/>
</dbReference>
<dbReference type="Proteomes" id="UP000474757">
    <property type="component" value="Unassembled WGS sequence"/>
</dbReference>
<feature type="modified residue" description="4-aspartylphosphate" evidence="2">
    <location>
        <position position="95"/>
    </location>
</feature>
<evidence type="ECO:0000313" key="5">
    <source>
        <dbReference type="EMBL" id="NDV01028.1"/>
    </source>
</evidence>
<dbReference type="Gene3D" id="3.40.50.2300">
    <property type="match status" value="1"/>
</dbReference>
<proteinExistence type="predicted"/>
<evidence type="ECO:0000256" key="1">
    <source>
        <dbReference type="ARBA" id="ARBA00022553"/>
    </source>
</evidence>
<evidence type="ECO:0000313" key="6">
    <source>
        <dbReference type="Proteomes" id="UP000474757"/>
    </source>
</evidence>
<dbReference type="SMART" id="SM00448">
    <property type="entry name" value="REC"/>
    <property type="match status" value="1"/>
</dbReference>
<dbReference type="PROSITE" id="PS50110">
    <property type="entry name" value="RESPONSE_REGULATORY"/>
    <property type="match status" value="1"/>
</dbReference>
<sequence>MSLSPLPSPTTVPQLRPFDGLPTSKAAPPLRLVATGADRPMRLRVLVLDDDEVDRIRIARLLGHAEGVVETEFVASLEEFRAALDEDRVDIAILDYSLPEGTGLDAIHDLRRHPRQERARPIVVAGDCQAEIAVAAMKAGSCDCIDKQGLTVQRLRQAIAEALAAPGYPAPPVGEETLQAVLDAMDRLCLSQLRPTVGLLSRLVAELHETGADADARELALQEMSAALASLDDVVHAFSAEVTARGGGVG</sequence>
<keyword evidence="6" id="KW-1185">Reference proteome</keyword>
<feature type="region of interest" description="Disordered" evidence="3">
    <location>
        <begin position="1"/>
        <end position="23"/>
    </location>
</feature>
<accession>A0A6B2JS37</accession>
<dbReference type="CDD" id="cd00156">
    <property type="entry name" value="REC"/>
    <property type="match status" value="1"/>
</dbReference>
<evidence type="ECO:0000256" key="2">
    <source>
        <dbReference type="PROSITE-ProRule" id="PRU00169"/>
    </source>
</evidence>
<feature type="domain" description="Response regulatory" evidence="4">
    <location>
        <begin position="44"/>
        <end position="162"/>
    </location>
</feature>
<evidence type="ECO:0000259" key="4">
    <source>
        <dbReference type="PROSITE" id="PS50110"/>
    </source>
</evidence>
<dbReference type="InterPro" id="IPR001789">
    <property type="entry name" value="Sig_transdc_resp-reg_receiver"/>
</dbReference>
<protein>
    <submittedName>
        <fullName evidence="5">Response regulator</fullName>
    </submittedName>
</protein>
<dbReference type="InterPro" id="IPR011006">
    <property type="entry name" value="CheY-like_superfamily"/>
</dbReference>
<reference evidence="5 6" key="1">
    <citation type="submission" date="2020-02" db="EMBL/GenBank/DDBJ databases">
        <title>Pseudoroseicyclus tamarix, sp. nov., isolated from offshore sediment of a Tamarix chinensis forest.</title>
        <authorList>
            <person name="Gai Y."/>
        </authorList>
    </citation>
    <scope>NUCLEOTIDE SEQUENCE [LARGE SCALE GENOMIC DNA]</scope>
    <source>
        <strain evidence="5 6">CLL3-39</strain>
    </source>
</reference>
<dbReference type="Pfam" id="PF00072">
    <property type="entry name" value="Response_reg"/>
    <property type="match status" value="1"/>
</dbReference>
<dbReference type="SUPFAM" id="SSF52172">
    <property type="entry name" value="CheY-like"/>
    <property type="match status" value="1"/>
</dbReference>
<dbReference type="PANTHER" id="PTHR44591:SF3">
    <property type="entry name" value="RESPONSE REGULATORY DOMAIN-CONTAINING PROTEIN"/>
    <property type="match status" value="1"/>
</dbReference>
<gene>
    <name evidence="5" type="ORF">GZA08_08610</name>
</gene>
<comment type="caution">
    <text evidence="5">The sequence shown here is derived from an EMBL/GenBank/DDBJ whole genome shotgun (WGS) entry which is preliminary data.</text>
</comment>
<organism evidence="5 6">
    <name type="scientific">Pseudoroseicyclus tamaricis</name>
    <dbReference type="NCBI Taxonomy" id="2705421"/>
    <lineage>
        <taxon>Bacteria</taxon>
        <taxon>Pseudomonadati</taxon>
        <taxon>Pseudomonadota</taxon>
        <taxon>Alphaproteobacteria</taxon>
        <taxon>Rhodobacterales</taxon>
        <taxon>Paracoccaceae</taxon>
        <taxon>Pseudoroseicyclus</taxon>
    </lineage>
</organism>
<evidence type="ECO:0000256" key="3">
    <source>
        <dbReference type="SAM" id="MobiDB-lite"/>
    </source>
</evidence>
<dbReference type="PANTHER" id="PTHR44591">
    <property type="entry name" value="STRESS RESPONSE REGULATOR PROTEIN 1"/>
    <property type="match status" value="1"/>
</dbReference>
<keyword evidence="1 2" id="KW-0597">Phosphoprotein</keyword>
<name>A0A6B2JS37_9RHOB</name>
<dbReference type="EMBL" id="JAAGAB010000002">
    <property type="protein sequence ID" value="NDV01028.1"/>
    <property type="molecule type" value="Genomic_DNA"/>
</dbReference>
<dbReference type="RefSeq" id="WP_163892212.1">
    <property type="nucleotide sequence ID" value="NZ_JAAFYS010000002.1"/>
</dbReference>
<feature type="compositionally biased region" description="Pro residues" evidence="3">
    <location>
        <begin position="1"/>
        <end position="10"/>
    </location>
</feature>
<dbReference type="GO" id="GO:0000160">
    <property type="term" value="P:phosphorelay signal transduction system"/>
    <property type="evidence" value="ECO:0007669"/>
    <property type="project" value="InterPro"/>
</dbReference>
<dbReference type="AlphaFoldDB" id="A0A6B2JS37"/>